<reference evidence="2" key="1">
    <citation type="journal article" date="2013" name="Genetics">
        <title>The draft genome and transcriptome of Panagrellus redivivus are shaped by the harsh demands of a free-living lifestyle.</title>
        <authorList>
            <person name="Srinivasan J."/>
            <person name="Dillman A.R."/>
            <person name="Macchietto M.G."/>
            <person name="Heikkinen L."/>
            <person name="Lakso M."/>
            <person name="Fracchia K.M."/>
            <person name="Antoshechkin I."/>
            <person name="Mortazavi A."/>
            <person name="Wong G."/>
            <person name="Sternberg P.W."/>
        </authorList>
    </citation>
    <scope>NUCLEOTIDE SEQUENCE [LARGE SCALE GENOMIC DNA]</scope>
    <source>
        <strain evidence="2">MT8872</strain>
    </source>
</reference>
<evidence type="ECO:0000313" key="2">
    <source>
        <dbReference type="Proteomes" id="UP000492821"/>
    </source>
</evidence>
<organism evidence="2 3">
    <name type="scientific">Panagrellus redivivus</name>
    <name type="common">Microworm</name>
    <dbReference type="NCBI Taxonomy" id="6233"/>
    <lineage>
        <taxon>Eukaryota</taxon>
        <taxon>Metazoa</taxon>
        <taxon>Ecdysozoa</taxon>
        <taxon>Nematoda</taxon>
        <taxon>Chromadorea</taxon>
        <taxon>Rhabditida</taxon>
        <taxon>Tylenchina</taxon>
        <taxon>Panagrolaimomorpha</taxon>
        <taxon>Panagrolaimoidea</taxon>
        <taxon>Panagrolaimidae</taxon>
        <taxon>Panagrellus</taxon>
    </lineage>
</organism>
<feature type="compositionally biased region" description="Basic residues" evidence="1">
    <location>
        <begin position="147"/>
        <end position="158"/>
    </location>
</feature>
<keyword evidence="2" id="KW-1185">Reference proteome</keyword>
<feature type="region of interest" description="Disordered" evidence="1">
    <location>
        <begin position="97"/>
        <end position="123"/>
    </location>
</feature>
<dbReference type="Proteomes" id="UP000492821">
    <property type="component" value="Unassembled WGS sequence"/>
</dbReference>
<evidence type="ECO:0000313" key="3">
    <source>
        <dbReference type="WBParaSite" id="Pan_g7714.t1"/>
    </source>
</evidence>
<feature type="compositionally biased region" description="Polar residues" evidence="1">
    <location>
        <begin position="109"/>
        <end position="118"/>
    </location>
</feature>
<reference evidence="3" key="2">
    <citation type="submission" date="2020-10" db="UniProtKB">
        <authorList>
            <consortium name="WormBaseParasite"/>
        </authorList>
    </citation>
    <scope>IDENTIFICATION</scope>
</reference>
<protein>
    <submittedName>
        <fullName evidence="3">7TM_GPCR_Srx domain-containing protein</fullName>
    </submittedName>
</protein>
<dbReference type="WBParaSite" id="Pan_g7714.t1">
    <property type="protein sequence ID" value="Pan_g7714.t1"/>
    <property type="gene ID" value="Pan_g7714"/>
</dbReference>
<feature type="region of interest" description="Disordered" evidence="1">
    <location>
        <begin position="137"/>
        <end position="166"/>
    </location>
</feature>
<sequence length="182" mass="19909">MMMDTATSCFIAHLSAVIPVHSRSRRRQTKPDRKGTPTTLTFLVCATSEYVANAMAVWIGFFAPLSMSSQATNVVRLPSWLGCARWSTLFWVRRGTGRSRQGAPRPVANTVSLRNNGPEQRPSMAVSLPQRSIGSSVHGKALTSSHSHSRIRNARGHPRASDSSIAQADKTQLVNCETCMTK</sequence>
<name>A0A7E5A0R1_PANRE</name>
<dbReference type="AlphaFoldDB" id="A0A7E5A0R1"/>
<evidence type="ECO:0000256" key="1">
    <source>
        <dbReference type="SAM" id="MobiDB-lite"/>
    </source>
</evidence>
<accession>A0A7E5A0R1</accession>
<proteinExistence type="predicted"/>